<dbReference type="Gene3D" id="3.90.1030.10">
    <property type="entry name" value="Ribosomal protein L17"/>
    <property type="match status" value="1"/>
</dbReference>
<dbReference type="SUPFAM" id="SSF64263">
    <property type="entry name" value="Prokaryotic ribosomal protein L17"/>
    <property type="match status" value="1"/>
</dbReference>
<dbReference type="GO" id="GO:0003735">
    <property type="term" value="F:structural constituent of ribosome"/>
    <property type="evidence" value="ECO:0007669"/>
    <property type="project" value="InterPro"/>
</dbReference>
<evidence type="ECO:0000313" key="7">
    <source>
        <dbReference type="Proteomes" id="UP000232229"/>
    </source>
</evidence>
<keyword evidence="2 4" id="KW-0689">Ribosomal protein</keyword>
<name>A0A249SN40_9MOLU</name>
<evidence type="ECO:0000256" key="2">
    <source>
        <dbReference type="ARBA" id="ARBA00022980"/>
    </source>
</evidence>
<dbReference type="InterPro" id="IPR036373">
    <property type="entry name" value="Ribosomal_bL17_sf"/>
</dbReference>
<sequence length="119" mass="13797">MSYIQKQGKNTAWRVALMRNLTSELIVSERLEITETRAKELRKHLDKMVTLAKRGDLHARRQAASWLRNIEASSKEDVLQKLFTTIAKKYKDRDGGYTRILKLDNRKGDNAPMVIIELV</sequence>
<dbReference type="STRING" id="1336232.GCA_000518825_00475"/>
<dbReference type="Proteomes" id="UP000232229">
    <property type="component" value="Chromosome"/>
</dbReference>
<dbReference type="GO" id="GO:0022625">
    <property type="term" value="C:cytosolic large ribosomal subunit"/>
    <property type="evidence" value="ECO:0007669"/>
    <property type="project" value="TreeGrafter"/>
</dbReference>
<evidence type="ECO:0000256" key="4">
    <source>
        <dbReference type="HAMAP-Rule" id="MF_01368"/>
    </source>
</evidence>
<organism evidence="6 7">
    <name type="scientific">Mesoplasma chauliocola</name>
    <dbReference type="NCBI Taxonomy" id="216427"/>
    <lineage>
        <taxon>Bacteria</taxon>
        <taxon>Bacillati</taxon>
        <taxon>Mycoplasmatota</taxon>
        <taxon>Mollicutes</taxon>
        <taxon>Entomoplasmatales</taxon>
        <taxon>Entomoplasmataceae</taxon>
        <taxon>Mesoplasma</taxon>
    </lineage>
</organism>
<dbReference type="RefSeq" id="WP_011183048.1">
    <property type="nucleotide sequence ID" value="NZ_CP023173.1"/>
</dbReference>
<evidence type="ECO:0000313" key="6">
    <source>
        <dbReference type="EMBL" id="ASZ08911.1"/>
    </source>
</evidence>
<evidence type="ECO:0000256" key="3">
    <source>
        <dbReference type="ARBA" id="ARBA00023274"/>
    </source>
</evidence>
<evidence type="ECO:0000256" key="5">
    <source>
        <dbReference type="RuleBase" id="RU000660"/>
    </source>
</evidence>
<evidence type="ECO:0000256" key="1">
    <source>
        <dbReference type="ARBA" id="ARBA00008777"/>
    </source>
</evidence>
<comment type="similarity">
    <text evidence="1 4 5">Belongs to the bacterial ribosomal protein bL17 family.</text>
</comment>
<dbReference type="GeneID" id="2897829"/>
<dbReference type="KEGG" id="mchc:CK556_00830"/>
<accession>A0A249SN40</accession>
<dbReference type="AlphaFoldDB" id="A0A249SN40"/>
<protein>
    <recommendedName>
        <fullName evidence="4">Large ribosomal subunit protein bL17</fullName>
    </recommendedName>
</protein>
<keyword evidence="7" id="KW-1185">Reference proteome</keyword>
<dbReference type="GO" id="GO:0006412">
    <property type="term" value="P:translation"/>
    <property type="evidence" value="ECO:0007669"/>
    <property type="project" value="UniProtKB-UniRule"/>
</dbReference>
<dbReference type="PANTHER" id="PTHR14413">
    <property type="entry name" value="RIBOSOMAL PROTEIN L17"/>
    <property type="match status" value="1"/>
</dbReference>
<dbReference type="PANTHER" id="PTHR14413:SF16">
    <property type="entry name" value="LARGE RIBOSOMAL SUBUNIT PROTEIN BL17M"/>
    <property type="match status" value="1"/>
</dbReference>
<dbReference type="EMBL" id="CP023173">
    <property type="protein sequence ID" value="ASZ08911.1"/>
    <property type="molecule type" value="Genomic_DNA"/>
</dbReference>
<reference evidence="6 7" key="1">
    <citation type="submission" date="2017-08" db="EMBL/GenBank/DDBJ databases">
        <title>Complete Genome Sequence of Mesoplasma chauliocola.</title>
        <authorList>
            <person name="Knight T.F.Jr."/>
            <person name="Citino T."/>
        </authorList>
    </citation>
    <scope>NUCLEOTIDE SEQUENCE [LARGE SCALE GENOMIC DNA]</scope>
    <source>
        <strain evidence="6 7">CHPA-2</strain>
    </source>
</reference>
<comment type="subunit">
    <text evidence="4">Part of the 50S ribosomal subunit. Contacts protein L32.</text>
</comment>
<dbReference type="NCBIfam" id="TIGR00059">
    <property type="entry name" value="L17"/>
    <property type="match status" value="1"/>
</dbReference>
<dbReference type="SMR" id="A0A249SN40"/>
<gene>
    <name evidence="4" type="primary">rplQ</name>
    <name evidence="6" type="ORF">CK556_00830</name>
</gene>
<proteinExistence type="inferred from homology"/>
<keyword evidence="3 4" id="KW-0687">Ribonucleoprotein</keyword>
<dbReference type="InterPro" id="IPR000456">
    <property type="entry name" value="Ribosomal_bL17"/>
</dbReference>
<dbReference type="Pfam" id="PF01196">
    <property type="entry name" value="Ribosomal_L17"/>
    <property type="match status" value="1"/>
</dbReference>
<dbReference type="HAMAP" id="MF_01368">
    <property type="entry name" value="Ribosomal_bL17"/>
    <property type="match status" value="1"/>
</dbReference>